<evidence type="ECO:0000313" key="2">
    <source>
        <dbReference type="Proteomes" id="UP001054902"/>
    </source>
</evidence>
<sequence>MKNKNKTGFTLEMYRNEVQNRLSIVQKWEEYSDHYLIDSHGRFAEFETNQRVAQMFKDRVAIYHNHDSKDQFAQDFVSDLERKNIRVYKYIPDDVSFELVEDPKEWFKIRFRTWRGNV</sequence>
<name>A0AAD3CZG0_9STRA</name>
<keyword evidence="2" id="KW-1185">Reference proteome</keyword>
<reference evidence="1 2" key="1">
    <citation type="journal article" date="2021" name="Sci. Rep.">
        <title>The genome of the diatom Chaetoceros tenuissimus carries an ancient integrated fragment of an extant virus.</title>
        <authorList>
            <person name="Hongo Y."/>
            <person name="Kimura K."/>
            <person name="Takaki Y."/>
            <person name="Yoshida Y."/>
            <person name="Baba S."/>
            <person name="Kobayashi G."/>
            <person name="Nagasaki K."/>
            <person name="Hano T."/>
            <person name="Tomaru Y."/>
        </authorList>
    </citation>
    <scope>NUCLEOTIDE SEQUENCE [LARGE SCALE GENOMIC DNA]</scope>
    <source>
        <strain evidence="1 2">NIES-3715</strain>
    </source>
</reference>
<comment type="caution">
    <text evidence="1">The sequence shown here is derived from an EMBL/GenBank/DDBJ whole genome shotgun (WGS) entry which is preliminary data.</text>
</comment>
<accession>A0AAD3CZG0</accession>
<dbReference type="EMBL" id="BLLK01000047">
    <property type="protein sequence ID" value="GFH54853.1"/>
    <property type="molecule type" value="Genomic_DNA"/>
</dbReference>
<organism evidence="1 2">
    <name type="scientific">Chaetoceros tenuissimus</name>
    <dbReference type="NCBI Taxonomy" id="426638"/>
    <lineage>
        <taxon>Eukaryota</taxon>
        <taxon>Sar</taxon>
        <taxon>Stramenopiles</taxon>
        <taxon>Ochrophyta</taxon>
        <taxon>Bacillariophyta</taxon>
        <taxon>Coscinodiscophyceae</taxon>
        <taxon>Chaetocerotophycidae</taxon>
        <taxon>Chaetocerotales</taxon>
        <taxon>Chaetocerotaceae</taxon>
        <taxon>Chaetoceros</taxon>
    </lineage>
</organism>
<proteinExistence type="predicted"/>
<dbReference type="Proteomes" id="UP001054902">
    <property type="component" value="Unassembled WGS sequence"/>
</dbReference>
<gene>
    <name evidence="1" type="ORF">CTEN210_11329</name>
</gene>
<evidence type="ECO:0000313" key="1">
    <source>
        <dbReference type="EMBL" id="GFH54853.1"/>
    </source>
</evidence>
<dbReference type="AlphaFoldDB" id="A0AAD3CZG0"/>
<protein>
    <submittedName>
        <fullName evidence="1">Uncharacterized protein</fullName>
    </submittedName>
</protein>